<dbReference type="HOGENOM" id="CLU_3402438_0_0_9"/>
<reference evidence="1 2" key="1">
    <citation type="submission" date="2005-03" db="EMBL/GenBank/DDBJ databases">
        <title>Brevibacillus brevis strain 47, complete genome.</title>
        <authorList>
            <person name="Hosoyama A."/>
            <person name="Yamada R."/>
            <person name="Hongo Y."/>
            <person name="Terui Y."/>
            <person name="Ankai A."/>
            <person name="Masuyama W."/>
            <person name="Sekiguchi M."/>
            <person name="Takeda T."/>
            <person name="Asano K."/>
            <person name="Ohji S."/>
            <person name="Ichikawa N."/>
            <person name="Narita S."/>
            <person name="Aoki N."/>
            <person name="Miura H."/>
            <person name="Matsushita S."/>
            <person name="Sekigawa T."/>
            <person name="Yamagata H."/>
            <person name="Yoshikawa H."/>
            <person name="Udaka S."/>
            <person name="Tanikawa S."/>
            <person name="Fujita N."/>
        </authorList>
    </citation>
    <scope>NUCLEOTIDE SEQUENCE [LARGE SCALE GENOMIC DNA]</scope>
    <source>
        <strain evidence="2">47 / JCM 6285 / NBRC 100599</strain>
    </source>
</reference>
<proteinExistence type="predicted"/>
<dbReference type="EMBL" id="AP008955">
    <property type="protein sequence ID" value="BAH45135.1"/>
    <property type="molecule type" value="Genomic_DNA"/>
</dbReference>
<keyword evidence="2" id="KW-1185">Reference proteome</keyword>
<name>C0ZHL1_BREBN</name>
<evidence type="ECO:0000313" key="2">
    <source>
        <dbReference type="Proteomes" id="UP000001877"/>
    </source>
</evidence>
<gene>
    <name evidence="1" type="ordered locus">BBR47_41580</name>
</gene>
<dbReference type="STRING" id="358681.BBR47_41580"/>
<evidence type="ECO:0000313" key="1">
    <source>
        <dbReference type="EMBL" id="BAH45135.1"/>
    </source>
</evidence>
<protein>
    <submittedName>
        <fullName evidence="1">Uncharacterized protein</fullName>
    </submittedName>
</protein>
<accession>C0ZHL1</accession>
<dbReference type="Proteomes" id="UP000001877">
    <property type="component" value="Chromosome"/>
</dbReference>
<dbReference type="AlphaFoldDB" id="C0ZHL1"/>
<dbReference type="KEGG" id="bbe:BBR47_41580"/>
<sequence length="30" mass="3506">MPVKRNQSHVVDSIQRFLTHFAISYAFSIL</sequence>
<organism evidence="1 2">
    <name type="scientific">Brevibacillus brevis (strain 47 / JCM 6285 / NBRC 100599)</name>
    <dbReference type="NCBI Taxonomy" id="358681"/>
    <lineage>
        <taxon>Bacteria</taxon>
        <taxon>Bacillati</taxon>
        <taxon>Bacillota</taxon>
        <taxon>Bacilli</taxon>
        <taxon>Bacillales</taxon>
        <taxon>Paenibacillaceae</taxon>
        <taxon>Brevibacillus</taxon>
    </lineage>
</organism>